<accession>S6B0A4</accession>
<dbReference type="EMBL" id="AK440929">
    <property type="protein sequence ID" value="BAN64723.1"/>
    <property type="molecule type" value="mRNA"/>
</dbReference>
<evidence type="ECO:0000313" key="1">
    <source>
        <dbReference type="EMBL" id="BAN64723.1"/>
    </source>
</evidence>
<dbReference type="AlphaFoldDB" id="S6B0A4"/>
<organism evidence="1">
    <name type="scientific">Babesia bovis</name>
    <dbReference type="NCBI Taxonomy" id="5865"/>
    <lineage>
        <taxon>Eukaryota</taxon>
        <taxon>Sar</taxon>
        <taxon>Alveolata</taxon>
        <taxon>Apicomplexa</taxon>
        <taxon>Aconoidasida</taxon>
        <taxon>Piroplasmida</taxon>
        <taxon>Babesiidae</taxon>
        <taxon>Babesia</taxon>
    </lineage>
</organism>
<protein>
    <submittedName>
        <fullName evidence="1">Uncharacterized protein</fullName>
    </submittedName>
</protein>
<dbReference type="VEuPathDB" id="PiroplasmaDB:BBOV_IV004110"/>
<name>S6B0A4_BABBO</name>
<gene>
    <name evidence="1" type="primary">BBOV_IV004110</name>
</gene>
<proteinExistence type="evidence at transcript level"/>
<sequence length="257" mass="29376">MDQHELMKSLFNNSLMKEIERFNRGEHVIYAEEVCLKKDESSSWISIKEKDERGEDDGVQENDLYGLRWIPAGDALSTGAHYVSNRRRQVDTYKNLNQLMNDEAVVMPIPTATVSQKDIFPDDSQVDSILTQVKRHVSMLDCLIRMYHVDGSTLYADSQLGSVTQDNVESFSEGDASPYNNSITSKMIIDSAGEPYQEMVADMYVDTILDTSLSPESQLETDLKLHYQMSEHVRKLIDQQQRCDMVFVKHLSELYAS</sequence>
<reference evidence="1" key="1">
    <citation type="journal article" date="2014" name="BMC Genomics">
        <title>The Babesia bovis gene and promoter model: an update from full-length EST analysis.</title>
        <authorList>
            <person name="Yamagishi J."/>
            <person name="Wakaguri H."/>
            <person name="Yokoyama N."/>
            <person name="Yamashita R."/>
            <person name="Suzuki Y."/>
            <person name="Xuan X."/>
            <person name="Igarashi I."/>
        </authorList>
    </citation>
    <scope>NUCLEOTIDE SEQUENCE</scope>
    <source>
        <strain evidence="1">Texas</strain>
    </source>
</reference>